<organism evidence="2 3">
    <name type="scientific">Allosphingosinicella deserti</name>
    <dbReference type="NCBI Taxonomy" id="2116704"/>
    <lineage>
        <taxon>Bacteria</taxon>
        <taxon>Pseudomonadati</taxon>
        <taxon>Pseudomonadota</taxon>
        <taxon>Alphaproteobacteria</taxon>
        <taxon>Sphingomonadales</taxon>
        <taxon>Sphingomonadaceae</taxon>
        <taxon>Allosphingosinicella</taxon>
    </lineage>
</organism>
<proteinExistence type="predicted"/>
<protein>
    <submittedName>
        <fullName evidence="2">Uncharacterized protein</fullName>
    </submittedName>
</protein>
<feature type="chain" id="PRO_5015192580" evidence="1">
    <location>
        <begin position="18"/>
        <end position="173"/>
    </location>
</feature>
<evidence type="ECO:0000256" key="1">
    <source>
        <dbReference type="SAM" id="SignalP"/>
    </source>
</evidence>
<sequence length="173" mass="18620">MLALGALAALFPVTSVAAKPQKQQARPELFEAVVRCRGVSESAARLKCFDDTTAMLQQAADRRDLVVVDKTQVREARKSLFGLTMPDLGLFGGNDEGEEELKQIEGVLTNVGSNRDGYYTFLLADGARWSQIDGKPIAVAPKAGHKVVVKRGSLGSYMMSVAGQPGVKVQRVN</sequence>
<gene>
    <name evidence="2" type="ORF">C7I55_05675</name>
</gene>
<dbReference type="Proteomes" id="UP000241167">
    <property type="component" value="Unassembled WGS sequence"/>
</dbReference>
<dbReference type="AlphaFoldDB" id="A0A2P7QUX1"/>
<accession>A0A2P7QUX1</accession>
<feature type="signal peptide" evidence="1">
    <location>
        <begin position="1"/>
        <end position="17"/>
    </location>
</feature>
<dbReference type="EMBL" id="PXYI01000002">
    <property type="protein sequence ID" value="PSJ41772.1"/>
    <property type="molecule type" value="Genomic_DNA"/>
</dbReference>
<reference evidence="2 3" key="1">
    <citation type="submission" date="2018-03" db="EMBL/GenBank/DDBJ databases">
        <title>The draft genome of Sphingosinicella sp. GL-C-18.</title>
        <authorList>
            <person name="Liu L."/>
            <person name="Li L."/>
            <person name="Liang L."/>
            <person name="Zhang X."/>
            <person name="Wang T."/>
        </authorList>
    </citation>
    <scope>NUCLEOTIDE SEQUENCE [LARGE SCALE GENOMIC DNA]</scope>
    <source>
        <strain evidence="2 3">GL-C-18</strain>
    </source>
</reference>
<evidence type="ECO:0000313" key="2">
    <source>
        <dbReference type="EMBL" id="PSJ41772.1"/>
    </source>
</evidence>
<keyword evidence="1" id="KW-0732">Signal</keyword>
<evidence type="ECO:0000313" key="3">
    <source>
        <dbReference type="Proteomes" id="UP000241167"/>
    </source>
</evidence>
<keyword evidence="3" id="KW-1185">Reference proteome</keyword>
<comment type="caution">
    <text evidence="2">The sequence shown here is derived from an EMBL/GenBank/DDBJ whole genome shotgun (WGS) entry which is preliminary data.</text>
</comment>
<name>A0A2P7QUX1_9SPHN</name>